<dbReference type="PANTHER" id="PTHR12128">
    <property type="entry name" value="DIHYDRODIPICOLINATE SYNTHASE"/>
    <property type="match status" value="1"/>
</dbReference>
<dbReference type="PANTHER" id="PTHR12128:SF24">
    <property type="entry name" value="DIHYDRODIPICOLINATE SYNTHETASE FAMILY PROTEIN (AFU_ORTHOLOGUE AFUA_3G11920)"/>
    <property type="match status" value="1"/>
</dbReference>
<organism evidence="1 2">
    <name type="scientific">Bionectria ochroleuca</name>
    <name type="common">Gliocladium roseum</name>
    <dbReference type="NCBI Taxonomy" id="29856"/>
    <lineage>
        <taxon>Eukaryota</taxon>
        <taxon>Fungi</taxon>
        <taxon>Dikarya</taxon>
        <taxon>Ascomycota</taxon>
        <taxon>Pezizomycotina</taxon>
        <taxon>Sordariomycetes</taxon>
        <taxon>Hypocreomycetidae</taxon>
        <taxon>Hypocreales</taxon>
        <taxon>Bionectriaceae</taxon>
        <taxon>Clonostachys</taxon>
    </lineage>
</organism>
<protein>
    <submittedName>
        <fullName evidence="1">Uncharacterized protein</fullName>
    </submittedName>
</protein>
<reference evidence="1" key="1">
    <citation type="submission" date="2020-10" db="EMBL/GenBank/DDBJ databases">
        <title>High-Quality Genome Resource of Clonostachys rosea strain S41 by Oxford Nanopore Long-Read Sequencing.</title>
        <authorList>
            <person name="Wang H."/>
        </authorList>
    </citation>
    <scope>NUCLEOTIDE SEQUENCE</scope>
    <source>
        <strain evidence="1">S41</strain>
    </source>
</reference>
<dbReference type="Pfam" id="PF00701">
    <property type="entry name" value="DHDPS"/>
    <property type="match status" value="1"/>
</dbReference>
<dbReference type="Proteomes" id="UP000616885">
    <property type="component" value="Unassembled WGS sequence"/>
</dbReference>
<comment type="caution">
    <text evidence="1">The sequence shown here is derived from an EMBL/GenBank/DDBJ whole genome shotgun (WGS) entry which is preliminary data.</text>
</comment>
<dbReference type="SUPFAM" id="SSF51569">
    <property type="entry name" value="Aldolase"/>
    <property type="match status" value="1"/>
</dbReference>
<evidence type="ECO:0000313" key="2">
    <source>
        <dbReference type="Proteomes" id="UP000616885"/>
    </source>
</evidence>
<dbReference type="Gene3D" id="3.20.20.70">
    <property type="entry name" value="Aldolase class I"/>
    <property type="match status" value="2"/>
</dbReference>
<dbReference type="GO" id="GO:0008840">
    <property type="term" value="F:4-hydroxy-tetrahydrodipicolinate synthase activity"/>
    <property type="evidence" value="ECO:0007669"/>
    <property type="project" value="TreeGrafter"/>
</dbReference>
<proteinExistence type="predicted"/>
<dbReference type="EMBL" id="JADCTT010000004">
    <property type="protein sequence ID" value="KAF9754270.1"/>
    <property type="molecule type" value="Genomic_DNA"/>
</dbReference>
<sequence length="409" mass="44339">MGSNGEAPHLSIEERSAIIRETRSCLESLDGLGKPETPIIAGCSGQSFRGGMSPDVIERFFIAVVEQLPIPIILYSSPGVSAGIEMDSGLPGRISQHPNVAGTKFTCGDTGKLSRAATAMKSRQTYAIFGGLADFILPALVAGATGVIAGGANVTPKTCVKVFDLWREGKVEVRPPSRRVPIQSDAAIARIKQSNVPAHKNWASALTQGSLDAELALLIVMTPNLISLSLEKTCTHQVSYFLATVEAVLLLQKECPSWMPSFNTLEVWLPQSLSYICSEEAALSSGLKLLYVPNITALSVKIGVKDLFGWPRQPAPNPTSLKTLKLWSHEAPDFSHLLLSTPNLKKLEWVYFCKTDNIQLDALIEAFSLISETLTCLTIVVPCGDEHDPILFSYPSRRVRFTSRTCEAS</sequence>
<gene>
    <name evidence="1" type="ORF">IM811_013028</name>
</gene>
<accession>A0A8H7NED1</accession>
<dbReference type="SMART" id="SM01130">
    <property type="entry name" value="DHDPS"/>
    <property type="match status" value="1"/>
</dbReference>
<dbReference type="AlphaFoldDB" id="A0A8H7NED1"/>
<name>A0A8H7NED1_BIOOC</name>
<dbReference type="CDD" id="cd00408">
    <property type="entry name" value="DHDPS-like"/>
    <property type="match status" value="1"/>
</dbReference>
<dbReference type="InterPro" id="IPR013785">
    <property type="entry name" value="Aldolase_TIM"/>
</dbReference>
<dbReference type="InterPro" id="IPR002220">
    <property type="entry name" value="DapA-like"/>
</dbReference>
<evidence type="ECO:0000313" key="1">
    <source>
        <dbReference type="EMBL" id="KAF9754270.1"/>
    </source>
</evidence>